<dbReference type="AlphaFoldDB" id="A0A117G1M4"/>
<accession>A0A117G1M4</accession>
<reference evidence="2" key="2">
    <citation type="submission" date="2018-07" db="EMBL/GenBank/DDBJ databases">
        <authorList>
            <consortium name="GenomeTrakr network: Whole genome sequencing for foodborne pathogen traceback"/>
        </authorList>
    </citation>
    <scope>NUCLEOTIDE SEQUENCE [LARGE SCALE GENOMIC DNA]</scope>
    <source>
        <strain evidence="3">CFSAN034452</strain>
        <strain evidence="2">FDA00008842</strain>
    </source>
</reference>
<evidence type="ECO:0000313" key="2">
    <source>
        <dbReference type="EMBL" id="EBP4582369.1"/>
    </source>
</evidence>
<protein>
    <recommendedName>
        <fullName evidence="1">Mannosyl-glycoprotein endo-beta-N-acetylglucosamidase-like domain-containing protein</fullName>
    </recommendedName>
</protein>
<dbReference type="GO" id="GO:0004040">
    <property type="term" value="F:amidase activity"/>
    <property type="evidence" value="ECO:0007669"/>
    <property type="project" value="InterPro"/>
</dbReference>
<dbReference type="Pfam" id="PF01832">
    <property type="entry name" value="Glucosaminidase"/>
    <property type="match status" value="1"/>
</dbReference>
<sequence>MGAYDKACNNTEAVRFIQKYKNDCEIIANQLEVPVEFILAVAAKESRYGQGRIATEYNNFFSMHGPAPLQLSKVHPQGSHDVWVATYTSFLNCAKSFAIRFGSAVRKIKDPKQFAQALIESRFNSGKSSNGGHTGYASELVAMIGMVKRRMACSVK</sequence>
<evidence type="ECO:0000313" key="3">
    <source>
        <dbReference type="EMBL" id="MIT46442.1"/>
    </source>
</evidence>
<dbReference type="RefSeq" id="WP_000501512.1">
    <property type="nucleotide sequence ID" value="NZ_BCOJ01000142.1"/>
</dbReference>
<dbReference type="Proteomes" id="UP000885418">
    <property type="component" value="Unassembled WGS sequence"/>
</dbReference>
<reference evidence="4" key="1">
    <citation type="submission" date="2017-08" db="EMBL/GenBank/DDBJ databases">
        <title>Whole genome sequencing of Salmonella enterica.</title>
        <authorList>
            <person name="Bell R."/>
            <person name="Levy K."/>
        </authorList>
    </citation>
    <scope>NUCLEOTIDE SEQUENCE [LARGE SCALE GENOMIC DNA]</scope>
    <source>
        <strain evidence="4">CFSAN060805</strain>
    </source>
</reference>
<organism evidence="4">
    <name type="scientific">Salmonella enterica</name>
    <name type="common">Salmonella choleraesuis</name>
    <dbReference type="NCBI Taxonomy" id="28901"/>
    <lineage>
        <taxon>Bacteria</taxon>
        <taxon>Pseudomonadati</taxon>
        <taxon>Pseudomonadota</taxon>
        <taxon>Gammaproteobacteria</taxon>
        <taxon>Enterobacterales</taxon>
        <taxon>Enterobacteriaceae</taxon>
        <taxon>Salmonella</taxon>
    </lineage>
</organism>
<comment type="caution">
    <text evidence="4">The sequence shown here is derived from an EMBL/GenBank/DDBJ whole genome shotgun (WGS) entry which is preliminary data.</text>
</comment>
<dbReference type="Gene3D" id="1.10.530.10">
    <property type="match status" value="1"/>
</dbReference>
<dbReference type="InterPro" id="IPR002901">
    <property type="entry name" value="MGlyc_endo_b_GlcNAc-like_dom"/>
</dbReference>
<gene>
    <name evidence="3" type="ORF">ATQ15_23540</name>
    <name evidence="4" type="ORF">CIC26_11080</name>
    <name evidence="2" type="ORF">VH79_03905</name>
</gene>
<dbReference type="Proteomes" id="UP000839610">
    <property type="component" value="Unassembled WGS sequence"/>
</dbReference>
<proteinExistence type="predicted"/>
<name>A0A117G1M4_SALER</name>
<dbReference type="Proteomes" id="UP000873581">
    <property type="component" value="Unassembled WGS sequence"/>
</dbReference>
<feature type="domain" description="Mannosyl-glycoprotein endo-beta-N-acetylglucosamidase-like" evidence="1">
    <location>
        <begin position="25"/>
        <end position="145"/>
    </location>
</feature>
<evidence type="ECO:0000259" key="1">
    <source>
        <dbReference type="Pfam" id="PF01832"/>
    </source>
</evidence>
<dbReference type="EMBL" id="RSTW01000028">
    <property type="protein sequence ID" value="MIT46442.1"/>
    <property type="molecule type" value="Genomic_DNA"/>
</dbReference>
<dbReference type="EMBL" id="AAGLUV010000001">
    <property type="protein sequence ID" value="EBP4582369.1"/>
    <property type="molecule type" value="Genomic_DNA"/>
</dbReference>
<evidence type="ECO:0000313" key="4">
    <source>
        <dbReference type="EMBL" id="PDN86198.1"/>
    </source>
</evidence>
<dbReference type="EMBL" id="NPLM01000003">
    <property type="protein sequence ID" value="PDN86198.1"/>
    <property type="molecule type" value="Genomic_DNA"/>
</dbReference>